<name>A0A139BW39_9PROT</name>
<proteinExistence type="predicted"/>
<reference evidence="2 3" key="2">
    <citation type="submission" date="2016-03" db="EMBL/GenBank/DDBJ databases">
        <title>New uncultured bacterium of the family Gallionellaceae from acid mine drainage: description and reconstruction of genome based on metagenomic analysis of microbial community.</title>
        <authorList>
            <person name="Kadnikov V."/>
            <person name="Ivasenko D."/>
            <person name="Beletsky A."/>
            <person name="Mardanov A."/>
            <person name="Danilova E."/>
            <person name="Pimenov N."/>
            <person name="Karnachuk O."/>
            <person name="Ravin N."/>
        </authorList>
    </citation>
    <scope>NUCLEOTIDE SEQUENCE [LARGE SCALE GENOMIC DNA]</scope>
    <source>
        <strain evidence="2">ShG14-8</strain>
    </source>
</reference>
<dbReference type="Proteomes" id="UP000070578">
    <property type="component" value="Unassembled WGS sequence"/>
</dbReference>
<feature type="region of interest" description="Disordered" evidence="1">
    <location>
        <begin position="1"/>
        <end position="29"/>
    </location>
</feature>
<accession>A0A139BW39</accession>
<dbReference type="AlphaFoldDB" id="A0A139BW39"/>
<evidence type="ECO:0000313" key="2">
    <source>
        <dbReference type="EMBL" id="KXS33200.1"/>
    </source>
</evidence>
<organism evidence="2 3">
    <name type="scientific">Candidatus Gallionella acididurans</name>
    <dbReference type="NCBI Taxonomy" id="1796491"/>
    <lineage>
        <taxon>Bacteria</taxon>
        <taxon>Pseudomonadati</taxon>
        <taxon>Pseudomonadota</taxon>
        <taxon>Betaproteobacteria</taxon>
        <taxon>Nitrosomonadales</taxon>
        <taxon>Gallionellaceae</taxon>
        <taxon>Gallionella</taxon>
    </lineage>
</organism>
<gene>
    <name evidence="2" type="ORF">AWT59_0633</name>
</gene>
<comment type="caution">
    <text evidence="2">The sequence shown here is derived from an EMBL/GenBank/DDBJ whole genome shotgun (WGS) entry which is preliminary data.</text>
</comment>
<evidence type="ECO:0000313" key="3">
    <source>
        <dbReference type="Proteomes" id="UP000070578"/>
    </source>
</evidence>
<protein>
    <submittedName>
        <fullName evidence="2">Uncharacterized protein</fullName>
    </submittedName>
</protein>
<reference evidence="2 3" key="1">
    <citation type="submission" date="2016-02" db="EMBL/GenBank/DDBJ databases">
        <authorList>
            <person name="Wen L."/>
            <person name="He K."/>
            <person name="Yang H."/>
        </authorList>
    </citation>
    <scope>NUCLEOTIDE SEQUENCE [LARGE SCALE GENOMIC DNA]</scope>
    <source>
        <strain evidence="2">ShG14-8</strain>
    </source>
</reference>
<sequence>MGLDNLLATMERRAADTPDTPCNRGEVSAKPAPIQACTFDTHDTSEKTTTAIAKPETLQDRQREARRQKVIAMLEATPGTQRAIYVDDASDPANIIVTVAVRHPTGATCEMLVSKAGCDAWQLLELIERHGAKNVH</sequence>
<evidence type="ECO:0000256" key="1">
    <source>
        <dbReference type="SAM" id="MobiDB-lite"/>
    </source>
</evidence>
<dbReference type="EMBL" id="LSLI01000009">
    <property type="protein sequence ID" value="KXS33200.1"/>
    <property type="molecule type" value="Genomic_DNA"/>
</dbReference>